<dbReference type="SMART" id="SM00945">
    <property type="entry name" value="ProQ"/>
    <property type="match status" value="1"/>
</dbReference>
<feature type="domain" description="ProQ/FinO" evidence="3">
    <location>
        <begin position="50"/>
        <end position="163"/>
    </location>
</feature>
<keyword evidence="1" id="KW-0694">RNA-binding</keyword>
<feature type="compositionally biased region" description="Basic residues" evidence="2">
    <location>
        <begin position="156"/>
        <end position="168"/>
    </location>
</feature>
<gene>
    <name evidence="4" type="ORF">BXY66_1600</name>
</gene>
<evidence type="ECO:0000256" key="1">
    <source>
        <dbReference type="ARBA" id="ARBA00022884"/>
    </source>
</evidence>
<evidence type="ECO:0000259" key="3">
    <source>
        <dbReference type="SMART" id="SM00945"/>
    </source>
</evidence>
<dbReference type="Pfam" id="PF04352">
    <property type="entry name" value="ProQ"/>
    <property type="match status" value="1"/>
</dbReference>
<dbReference type="InterPro" id="IPR036442">
    <property type="entry name" value="ProQ/FinO_sf"/>
</dbReference>
<dbReference type="Gene3D" id="1.10.1710.10">
    <property type="entry name" value="ProQ/FinO domain"/>
    <property type="match status" value="1"/>
</dbReference>
<evidence type="ECO:0000256" key="2">
    <source>
        <dbReference type="SAM" id="MobiDB-lite"/>
    </source>
</evidence>
<name>A0A4R1NNZ7_9RHOB</name>
<evidence type="ECO:0000313" key="4">
    <source>
        <dbReference type="EMBL" id="TCL09549.1"/>
    </source>
</evidence>
<dbReference type="SUPFAM" id="SSF48657">
    <property type="entry name" value="FinO-like"/>
    <property type="match status" value="1"/>
</dbReference>
<dbReference type="GO" id="GO:0003723">
    <property type="term" value="F:RNA binding"/>
    <property type="evidence" value="ECO:0007669"/>
    <property type="project" value="UniProtKB-KW"/>
</dbReference>
<dbReference type="EMBL" id="SMGR01000001">
    <property type="protein sequence ID" value="TCL09549.1"/>
    <property type="molecule type" value="Genomic_DNA"/>
</dbReference>
<dbReference type="Proteomes" id="UP000295673">
    <property type="component" value="Unassembled WGS sequence"/>
</dbReference>
<accession>A0A4R1NNZ7</accession>
<feature type="region of interest" description="Disordered" evidence="2">
    <location>
        <begin position="97"/>
        <end position="187"/>
    </location>
</feature>
<comment type="caution">
    <text evidence="4">The sequence shown here is derived from an EMBL/GenBank/DDBJ whole genome shotgun (WGS) entry which is preliminary data.</text>
</comment>
<protein>
    <submittedName>
        <fullName evidence="4">ProQ/FINO family protein</fullName>
    </submittedName>
</protein>
<dbReference type="AlphaFoldDB" id="A0A4R1NNZ7"/>
<keyword evidence="5" id="KW-1185">Reference proteome</keyword>
<sequence length="187" mass="21067">MTAIIERRLRKKLVKPTQPATVRRQSRALGVSAVKVTQKTSDAPQSVQKRTCKNGPTTLDKLQAKWPKVFQLSAPLPLALGIHEDIAKHLCDEVPMKKSDRHWDSGPTSASTGAPESKRHDLNGNPVCEVDEDQRAWAKSKLNKPADRQSTGQVKINRKRRRMTQSRHRWAESGQSPRHPMRGEGKF</sequence>
<dbReference type="InterPro" id="IPR016103">
    <property type="entry name" value="ProQ/FinO"/>
</dbReference>
<reference evidence="4 5" key="1">
    <citation type="submission" date="2019-03" db="EMBL/GenBank/DDBJ databases">
        <title>Genomic Encyclopedia of Archaeal and Bacterial Type Strains, Phase II (KMG-II): from individual species to whole genera.</title>
        <authorList>
            <person name="Goeker M."/>
        </authorList>
    </citation>
    <scope>NUCLEOTIDE SEQUENCE [LARGE SCALE GENOMIC DNA]</scope>
    <source>
        <strain evidence="4 5">DSM 26433</strain>
    </source>
</reference>
<organism evidence="4 5">
    <name type="scientific">Shimia isoporae</name>
    <dbReference type="NCBI Taxonomy" id="647720"/>
    <lineage>
        <taxon>Bacteria</taxon>
        <taxon>Pseudomonadati</taxon>
        <taxon>Pseudomonadota</taxon>
        <taxon>Alphaproteobacteria</taxon>
        <taxon>Rhodobacterales</taxon>
        <taxon>Roseobacteraceae</taxon>
    </lineage>
</organism>
<proteinExistence type="predicted"/>
<evidence type="ECO:0000313" key="5">
    <source>
        <dbReference type="Proteomes" id="UP000295673"/>
    </source>
</evidence>
<dbReference type="RefSeq" id="WP_425057067.1">
    <property type="nucleotide sequence ID" value="NZ_SMGR01000001.1"/>
</dbReference>